<evidence type="ECO:0000313" key="1">
    <source>
        <dbReference type="EMBL" id="MBX68817.1"/>
    </source>
</evidence>
<name>A0A2P2QPE3_RHIMU</name>
<dbReference type="AlphaFoldDB" id="A0A2P2QPE3"/>
<sequence>MGKIIKHISIWRTEATYDSQMWEMPMC</sequence>
<proteinExistence type="predicted"/>
<dbReference type="EMBL" id="GGEC01088333">
    <property type="protein sequence ID" value="MBX68817.1"/>
    <property type="molecule type" value="Transcribed_RNA"/>
</dbReference>
<accession>A0A2P2QPE3</accession>
<organism evidence="1">
    <name type="scientific">Rhizophora mucronata</name>
    <name type="common">Asiatic mangrove</name>
    <dbReference type="NCBI Taxonomy" id="61149"/>
    <lineage>
        <taxon>Eukaryota</taxon>
        <taxon>Viridiplantae</taxon>
        <taxon>Streptophyta</taxon>
        <taxon>Embryophyta</taxon>
        <taxon>Tracheophyta</taxon>
        <taxon>Spermatophyta</taxon>
        <taxon>Magnoliopsida</taxon>
        <taxon>eudicotyledons</taxon>
        <taxon>Gunneridae</taxon>
        <taxon>Pentapetalae</taxon>
        <taxon>rosids</taxon>
        <taxon>fabids</taxon>
        <taxon>Malpighiales</taxon>
        <taxon>Rhizophoraceae</taxon>
        <taxon>Rhizophora</taxon>
    </lineage>
</organism>
<reference evidence="1" key="1">
    <citation type="submission" date="2018-02" db="EMBL/GenBank/DDBJ databases">
        <title>Rhizophora mucronata_Transcriptome.</title>
        <authorList>
            <person name="Meera S.P."/>
            <person name="Sreeshan A."/>
            <person name="Augustine A."/>
        </authorList>
    </citation>
    <scope>NUCLEOTIDE SEQUENCE</scope>
    <source>
        <tissue evidence="1">Leaf</tissue>
    </source>
</reference>
<protein>
    <submittedName>
        <fullName evidence="1">Uncharacterized protein</fullName>
    </submittedName>
</protein>